<keyword evidence="3" id="KW-1185">Reference proteome</keyword>
<dbReference type="Proteomes" id="UP001337655">
    <property type="component" value="Unassembled WGS sequence"/>
</dbReference>
<dbReference type="GeneID" id="89926434"/>
<dbReference type="RefSeq" id="XP_064659700.1">
    <property type="nucleotide sequence ID" value="XM_064802339.1"/>
</dbReference>
<organism evidence="2 3">
    <name type="scientific">Saxophila tyrrhenica</name>
    <dbReference type="NCBI Taxonomy" id="1690608"/>
    <lineage>
        <taxon>Eukaryota</taxon>
        <taxon>Fungi</taxon>
        <taxon>Dikarya</taxon>
        <taxon>Ascomycota</taxon>
        <taxon>Pezizomycotina</taxon>
        <taxon>Dothideomycetes</taxon>
        <taxon>Dothideomycetidae</taxon>
        <taxon>Mycosphaerellales</taxon>
        <taxon>Extremaceae</taxon>
        <taxon>Saxophila</taxon>
    </lineage>
</organism>
<accession>A0AAV9PB14</accession>
<proteinExistence type="predicted"/>
<sequence>MRVFTSRTSDITRRSAAGADRTPNTLEAMKSQHGGVFAAQHVKNKTDNNTKERGIVDARSYSTTGAPKIRQYLDRARDKDDDRIVSWDPLAYSTCGSKMSDIKPPTTFNILALPSELRNRIYELALVAEEPIEFNTGKCTEPAGEYCYYKKS</sequence>
<feature type="region of interest" description="Disordered" evidence="1">
    <location>
        <begin position="1"/>
        <end position="23"/>
    </location>
</feature>
<dbReference type="AlphaFoldDB" id="A0AAV9PB14"/>
<comment type="caution">
    <text evidence="2">The sequence shown here is derived from an EMBL/GenBank/DDBJ whole genome shotgun (WGS) entry which is preliminary data.</text>
</comment>
<evidence type="ECO:0000313" key="3">
    <source>
        <dbReference type="Proteomes" id="UP001337655"/>
    </source>
</evidence>
<evidence type="ECO:0000256" key="1">
    <source>
        <dbReference type="SAM" id="MobiDB-lite"/>
    </source>
</evidence>
<reference evidence="2 3" key="1">
    <citation type="submission" date="2023-08" db="EMBL/GenBank/DDBJ databases">
        <title>Black Yeasts Isolated from many extreme environments.</title>
        <authorList>
            <person name="Coleine C."/>
            <person name="Stajich J.E."/>
            <person name="Selbmann L."/>
        </authorList>
    </citation>
    <scope>NUCLEOTIDE SEQUENCE [LARGE SCALE GENOMIC DNA]</scope>
    <source>
        <strain evidence="2 3">CCFEE 5935</strain>
    </source>
</reference>
<gene>
    <name evidence="2" type="ORF">LTR77_005090</name>
</gene>
<dbReference type="EMBL" id="JAVRRT010000007">
    <property type="protein sequence ID" value="KAK5170502.1"/>
    <property type="molecule type" value="Genomic_DNA"/>
</dbReference>
<protein>
    <submittedName>
        <fullName evidence="2">Uncharacterized protein</fullName>
    </submittedName>
</protein>
<name>A0AAV9PB14_9PEZI</name>
<evidence type="ECO:0000313" key="2">
    <source>
        <dbReference type="EMBL" id="KAK5170502.1"/>
    </source>
</evidence>